<evidence type="ECO:0000256" key="2">
    <source>
        <dbReference type="ARBA" id="ARBA00023015"/>
    </source>
</evidence>
<feature type="domain" description="Zn(2)-C6 fungal-type" evidence="7">
    <location>
        <begin position="29"/>
        <end position="60"/>
    </location>
</feature>
<dbReference type="PANTHER" id="PTHR31845:SF17">
    <property type="entry name" value="ZN(II)2CYS6 TRANSCRIPTION FACTOR (EUROFUNG)"/>
    <property type="match status" value="1"/>
</dbReference>
<dbReference type="PROSITE" id="PS00463">
    <property type="entry name" value="ZN2_CY6_FUNGAL_1"/>
    <property type="match status" value="1"/>
</dbReference>
<organism evidence="8 9">
    <name type="scientific">Exophiala viscosa</name>
    <dbReference type="NCBI Taxonomy" id="2486360"/>
    <lineage>
        <taxon>Eukaryota</taxon>
        <taxon>Fungi</taxon>
        <taxon>Dikarya</taxon>
        <taxon>Ascomycota</taxon>
        <taxon>Pezizomycotina</taxon>
        <taxon>Eurotiomycetes</taxon>
        <taxon>Chaetothyriomycetidae</taxon>
        <taxon>Chaetothyriales</taxon>
        <taxon>Herpotrichiellaceae</taxon>
        <taxon>Exophiala</taxon>
    </lineage>
</organism>
<protein>
    <recommendedName>
        <fullName evidence="7">Zn(2)-C6 fungal-type domain-containing protein</fullName>
    </recommendedName>
</protein>
<dbReference type="AlphaFoldDB" id="A0AAN6IF60"/>
<name>A0AAN6IF60_9EURO</name>
<evidence type="ECO:0000256" key="4">
    <source>
        <dbReference type="ARBA" id="ARBA00023163"/>
    </source>
</evidence>
<gene>
    <name evidence="8" type="ORF">EDD36DRAFT_194915</name>
</gene>
<dbReference type="GO" id="GO:0008270">
    <property type="term" value="F:zinc ion binding"/>
    <property type="evidence" value="ECO:0007669"/>
    <property type="project" value="InterPro"/>
</dbReference>
<comment type="caution">
    <text evidence="8">The sequence shown here is derived from an EMBL/GenBank/DDBJ whole genome shotgun (WGS) entry which is preliminary data.</text>
</comment>
<evidence type="ECO:0000313" key="8">
    <source>
        <dbReference type="EMBL" id="KAI1615697.1"/>
    </source>
</evidence>
<dbReference type="SUPFAM" id="SSF57701">
    <property type="entry name" value="Zn2/Cys6 DNA-binding domain"/>
    <property type="match status" value="1"/>
</dbReference>
<reference evidence="8" key="1">
    <citation type="journal article" date="2022" name="bioRxiv">
        <title>Deciphering the potential niche of two novel black yeast fungi from a biological soil crust based on their genomes, phenotypes, and melanin regulation.</title>
        <authorList>
            <consortium name="DOE Joint Genome Institute"/>
            <person name="Carr E.C."/>
            <person name="Barton Q."/>
            <person name="Grambo S."/>
            <person name="Sullivan M."/>
            <person name="Renfro C.M."/>
            <person name="Kuo A."/>
            <person name="Pangilinan J."/>
            <person name="Lipzen A."/>
            <person name="Keymanesh K."/>
            <person name="Savage E."/>
            <person name="Barry K."/>
            <person name="Grigoriev I.V."/>
            <person name="Riekhof W.R."/>
            <person name="Harris S.S."/>
        </authorList>
    </citation>
    <scope>NUCLEOTIDE SEQUENCE</scope>
    <source>
        <strain evidence="8">JF 03-4F</strain>
    </source>
</reference>
<dbReference type="Gene3D" id="4.10.240.10">
    <property type="entry name" value="Zn(2)-C6 fungal-type DNA-binding domain"/>
    <property type="match status" value="1"/>
</dbReference>
<sequence>MDNSQGPSGSLNSSGHPMHSISANHLYKACRTCRRQKMRCDGGDETSCQRCIRAGVECVFDKTASKRQSVTADGFAKRQKTQALANEVAVLKTQVASLRQSQELRDPSASSPLEGNQLRDTSVTHMEALSPPPEQDGTHISHSFSPENLGVPVTAVHAMIHPPIHGEPERNAAGWTAENQSKWNRRDNSRHTRRDIIARGLIEEAEARHLFDIYMHGGNVFVPVFDPILDTFDSIRQRSAFTLTVILYVAARHEHVHDPGNHTLQVCMEDSRRLAADSLFENPSSLETTEAMAILAVHSDITWFALGHAFQMAIDLGLDTKLVSLISDSDSIPKTQKGTKTMRYAFRCARVLLVIAQYERALAFGTRRRSRVEYFSLEDMERFLNHPSTHPSALIPCAAIDMCQSLTTLRTSMNSISMTDVERDLKSWYDKWDARLEDDCVHQESFQRSILMLHYHYARIIMGGVLFVSTRQAAQNPSPSTEHDCVNISTHILQLIRDLLSTIEDCSAFKRAFSWAPTYDGLILTFAIVLGFQILQIYPNPDQESALLVQVERTAILLKQHPCQNFYLLVKRLIHRSNSPKDISASPLQQNPDEFQAYNSIDFAAILQGEDWMFDISNNMFLDPSASTEAD</sequence>
<keyword evidence="2" id="KW-0805">Transcription regulation</keyword>
<keyword evidence="3" id="KW-0238">DNA-binding</keyword>
<dbReference type="GO" id="GO:0000981">
    <property type="term" value="F:DNA-binding transcription factor activity, RNA polymerase II-specific"/>
    <property type="evidence" value="ECO:0007669"/>
    <property type="project" value="InterPro"/>
</dbReference>
<dbReference type="PANTHER" id="PTHR31845">
    <property type="entry name" value="FINGER DOMAIN PROTEIN, PUTATIVE-RELATED"/>
    <property type="match status" value="1"/>
</dbReference>
<dbReference type="Pfam" id="PF00172">
    <property type="entry name" value="Zn_clus"/>
    <property type="match status" value="1"/>
</dbReference>
<dbReference type="InterPro" id="IPR051089">
    <property type="entry name" value="prtT"/>
</dbReference>
<dbReference type="GO" id="GO:0000976">
    <property type="term" value="F:transcription cis-regulatory region binding"/>
    <property type="evidence" value="ECO:0007669"/>
    <property type="project" value="TreeGrafter"/>
</dbReference>
<dbReference type="InterPro" id="IPR001138">
    <property type="entry name" value="Zn2Cys6_DnaBD"/>
</dbReference>
<evidence type="ECO:0000259" key="7">
    <source>
        <dbReference type="PROSITE" id="PS50048"/>
    </source>
</evidence>
<keyword evidence="5" id="KW-0539">Nucleus</keyword>
<evidence type="ECO:0000256" key="1">
    <source>
        <dbReference type="ARBA" id="ARBA00004123"/>
    </source>
</evidence>
<evidence type="ECO:0000256" key="3">
    <source>
        <dbReference type="ARBA" id="ARBA00023125"/>
    </source>
</evidence>
<feature type="region of interest" description="Disordered" evidence="6">
    <location>
        <begin position="166"/>
        <end position="187"/>
    </location>
</feature>
<comment type="subcellular location">
    <subcellularLocation>
        <location evidence="1">Nucleus</location>
    </subcellularLocation>
</comment>
<evidence type="ECO:0000256" key="5">
    <source>
        <dbReference type="ARBA" id="ARBA00023242"/>
    </source>
</evidence>
<proteinExistence type="predicted"/>
<evidence type="ECO:0000313" key="9">
    <source>
        <dbReference type="Proteomes" id="UP001203852"/>
    </source>
</evidence>
<dbReference type="PROSITE" id="PS50048">
    <property type="entry name" value="ZN2_CY6_FUNGAL_2"/>
    <property type="match status" value="1"/>
</dbReference>
<evidence type="ECO:0000256" key="6">
    <source>
        <dbReference type="SAM" id="MobiDB-lite"/>
    </source>
</evidence>
<dbReference type="CDD" id="cd12148">
    <property type="entry name" value="fungal_TF_MHR"/>
    <property type="match status" value="1"/>
</dbReference>
<dbReference type="Proteomes" id="UP001203852">
    <property type="component" value="Unassembled WGS sequence"/>
</dbReference>
<dbReference type="SMART" id="SM00066">
    <property type="entry name" value="GAL4"/>
    <property type="match status" value="1"/>
</dbReference>
<keyword evidence="9" id="KW-1185">Reference proteome</keyword>
<dbReference type="GO" id="GO:0005634">
    <property type="term" value="C:nucleus"/>
    <property type="evidence" value="ECO:0007669"/>
    <property type="project" value="UniProtKB-SubCell"/>
</dbReference>
<feature type="region of interest" description="Disordered" evidence="6">
    <location>
        <begin position="127"/>
        <end position="146"/>
    </location>
</feature>
<keyword evidence="4" id="KW-0804">Transcription</keyword>
<dbReference type="EMBL" id="MU404352">
    <property type="protein sequence ID" value="KAI1615697.1"/>
    <property type="molecule type" value="Genomic_DNA"/>
</dbReference>
<accession>A0AAN6IF60</accession>
<dbReference type="CDD" id="cd00067">
    <property type="entry name" value="GAL4"/>
    <property type="match status" value="1"/>
</dbReference>
<dbReference type="InterPro" id="IPR036864">
    <property type="entry name" value="Zn2-C6_fun-type_DNA-bd_sf"/>
</dbReference>